<dbReference type="AlphaFoldDB" id="A0A418M6D1"/>
<dbReference type="OrthoDB" id="6385145at2"/>
<organism evidence="1 2">
    <name type="scientific">Fibrisoma montanum</name>
    <dbReference type="NCBI Taxonomy" id="2305895"/>
    <lineage>
        <taxon>Bacteria</taxon>
        <taxon>Pseudomonadati</taxon>
        <taxon>Bacteroidota</taxon>
        <taxon>Cytophagia</taxon>
        <taxon>Cytophagales</taxon>
        <taxon>Spirosomataceae</taxon>
        <taxon>Fibrisoma</taxon>
    </lineage>
</organism>
<evidence type="ECO:0000313" key="1">
    <source>
        <dbReference type="EMBL" id="RIV21477.1"/>
    </source>
</evidence>
<proteinExistence type="predicted"/>
<dbReference type="Pfam" id="PF13618">
    <property type="entry name" value="Gluconate_2-dh3"/>
    <property type="match status" value="1"/>
</dbReference>
<dbReference type="RefSeq" id="WP_119669270.1">
    <property type="nucleotide sequence ID" value="NZ_QXED01000005.1"/>
</dbReference>
<protein>
    <submittedName>
        <fullName evidence="1">Gluconate 2-dehydrogenase subunit 3 family protein</fullName>
    </submittedName>
</protein>
<name>A0A418M6D1_9BACT</name>
<sequence length="174" mass="18514">MAGAIGGLISLPTWATNWTEASVRSFTPSLTVAEDALLAEIVETIIPATDTPGAKALGVHTLIQKIVADCYDQPSQEKLKKGLETVSAMAQQQFGKDFAAADATQRTALLQGLSQSADAAPKEFFSFVKGLTIRGYMTSEYVMTNLTHYVMAPGYYHGCVPVPATKAVSQTPAK</sequence>
<evidence type="ECO:0000313" key="2">
    <source>
        <dbReference type="Proteomes" id="UP000283523"/>
    </source>
</evidence>
<dbReference type="Proteomes" id="UP000283523">
    <property type="component" value="Unassembled WGS sequence"/>
</dbReference>
<keyword evidence="2" id="KW-1185">Reference proteome</keyword>
<reference evidence="1 2" key="1">
    <citation type="submission" date="2018-08" db="EMBL/GenBank/DDBJ databases">
        <title>Fibrisoma montanum sp. nov., isolated from Danxia mountain soil.</title>
        <authorList>
            <person name="Huang Y."/>
        </authorList>
    </citation>
    <scope>NUCLEOTIDE SEQUENCE [LARGE SCALE GENOMIC DNA]</scope>
    <source>
        <strain evidence="1 2">HYT19</strain>
    </source>
</reference>
<dbReference type="EMBL" id="QXED01000005">
    <property type="protein sequence ID" value="RIV21477.1"/>
    <property type="molecule type" value="Genomic_DNA"/>
</dbReference>
<comment type="caution">
    <text evidence="1">The sequence shown here is derived from an EMBL/GenBank/DDBJ whole genome shotgun (WGS) entry which is preliminary data.</text>
</comment>
<dbReference type="InterPro" id="IPR027056">
    <property type="entry name" value="Gluconate_2DH_su3"/>
</dbReference>
<gene>
    <name evidence="1" type="ORF">DYU11_18925</name>
</gene>
<accession>A0A418M6D1</accession>